<dbReference type="EMBL" id="CADCUY010000320">
    <property type="protein sequence ID" value="CAA9413608.1"/>
    <property type="molecule type" value="Genomic_DNA"/>
</dbReference>
<accession>A0A6J4PDY8</accession>
<name>A0A6J4PDY8_9ACTN</name>
<feature type="region of interest" description="Disordered" evidence="1">
    <location>
        <begin position="47"/>
        <end position="72"/>
    </location>
</feature>
<gene>
    <name evidence="2" type="ORF">AVDCRST_MAG35-1577</name>
</gene>
<organism evidence="2">
    <name type="scientific">uncultured Quadrisphaera sp</name>
    <dbReference type="NCBI Taxonomy" id="904978"/>
    <lineage>
        <taxon>Bacteria</taxon>
        <taxon>Bacillati</taxon>
        <taxon>Actinomycetota</taxon>
        <taxon>Actinomycetes</taxon>
        <taxon>Kineosporiales</taxon>
        <taxon>Kineosporiaceae</taxon>
        <taxon>Quadrisphaera</taxon>
        <taxon>environmental samples</taxon>
    </lineage>
</organism>
<protein>
    <submittedName>
        <fullName evidence="2">(R)-citramalate synthase</fullName>
        <ecNumber evidence="2">2.3.1.182</ecNumber>
    </submittedName>
</protein>
<keyword evidence="2" id="KW-0012">Acyltransferase</keyword>
<dbReference type="AlphaFoldDB" id="A0A6J4PDY8"/>
<feature type="non-terminal residue" evidence="2">
    <location>
        <position position="72"/>
    </location>
</feature>
<evidence type="ECO:0000256" key="1">
    <source>
        <dbReference type="SAM" id="MobiDB-lite"/>
    </source>
</evidence>
<proteinExistence type="predicted"/>
<evidence type="ECO:0000313" key="2">
    <source>
        <dbReference type="EMBL" id="CAA9413608.1"/>
    </source>
</evidence>
<reference evidence="2" key="1">
    <citation type="submission" date="2020-02" db="EMBL/GenBank/DDBJ databases">
        <authorList>
            <person name="Meier V. D."/>
        </authorList>
    </citation>
    <scope>NUCLEOTIDE SEQUENCE</scope>
    <source>
        <strain evidence="2">AVDCRST_MAG35</strain>
    </source>
</reference>
<feature type="non-terminal residue" evidence="2">
    <location>
        <position position="1"/>
    </location>
</feature>
<feature type="compositionally biased region" description="Low complexity" evidence="1">
    <location>
        <begin position="49"/>
        <end position="72"/>
    </location>
</feature>
<feature type="region of interest" description="Disordered" evidence="1">
    <location>
        <begin position="1"/>
        <end position="23"/>
    </location>
</feature>
<sequence>WPPPRRRRARPPRPWTSTTPLCATARSRRASPCRWPTSCTSRRCWPSWASATSRAAGPARSPRTRSSSPGRG</sequence>
<feature type="compositionally biased region" description="Basic residues" evidence="1">
    <location>
        <begin position="1"/>
        <end position="11"/>
    </location>
</feature>
<keyword evidence="2" id="KW-0808">Transferase</keyword>
<dbReference type="EC" id="2.3.1.182" evidence="2"/>
<dbReference type="GO" id="GO:0016746">
    <property type="term" value="F:acyltransferase activity"/>
    <property type="evidence" value="ECO:0007669"/>
    <property type="project" value="UniProtKB-KW"/>
</dbReference>